<dbReference type="SMART" id="SM01332">
    <property type="entry name" value="Cyclin_C"/>
    <property type="match status" value="1"/>
</dbReference>
<reference evidence="13" key="1">
    <citation type="submission" date="2003-08" db="EMBL/GenBank/DDBJ databases">
        <authorList>
            <person name="Birren B."/>
            <person name="Nusbaum C."/>
            <person name="Abebe A."/>
            <person name="Abouelleil A."/>
            <person name="Adekoya E."/>
            <person name="Ait-zahra M."/>
            <person name="Allen N."/>
            <person name="Allen T."/>
            <person name="An P."/>
            <person name="Anderson M."/>
            <person name="Anderson S."/>
            <person name="Arachchi H."/>
            <person name="Armbruster J."/>
            <person name="Bachantsang P."/>
            <person name="Baldwin J."/>
            <person name="Barry A."/>
            <person name="Bayul T."/>
            <person name="Blitshsteyn B."/>
            <person name="Bloom T."/>
            <person name="Blye J."/>
            <person name="Boguslavskiy L."/>
            <person name="Borowsky M."/>
            <person name="Boukhgalter B."/>
            <person name="Brunache A."/>
            <person name="Butler J."/>
            <person name="Calixte N."/>
            <person name="Calvo S."/>
            <person name="Camarata J."/>
            <person name="Campo K."/>
            <person name="Chang J."/>
            <person name="Cheshatsang Y."/>
            <person name="Citroen M."/>
            <person name="Collymore A."/>
            <person name="Considine T."/>
            <person name="Cook A."/>
            <person name="Cooke P."/>
            <person name="Corum B."/>
            <person name="Cuomo C."/>
            <person name="David R."/>
            <person name="Dawoe T."/>
            <person name="Degray S."/>
            <person name="Dodge S."/>
            <person name="Dooley K."/>
            <person name="Dorje P."/>
            <person name="Dorjee K."/>
            <person name="Dorris L."/>
            <person name="Duffey N."/>
            <person name="Dupes A."/>
            <person name="Elkins T."/>
            <person name="Engels R."/>
            <person name="Erickson J."/>
            <person name="Farina A."/>
            <person name="Faro S."/>
            <person name="Ferreira P."/>
            <person name="Fischer H."/>
            <person name="Fitzgerald M."/>
            <person name="Foley K."/>
            <person name="Gage D."/>
            <person name="Galagan J."/>
            <person name="Gearin G."/>
            <person name="Gnerre S."/>
            <person name="Gnirke A."/>
            <person name="Goyette A."/>
            <person name="Graham J."/>
            <person name="Grandbois E."/>
            <person name="Gyaltsen K."/>
            <person name="Hafez N."/>
            <person name="Hagopian D."/>
            <person name="Hagos B."/>
            <person name="Hall J."/>
            <person name="Hatcher B."/>
            <person name="Heller A."/>
            <person name="Higgins H."/>
            <person name="Honan T."/>
            <person name="Horn A."/>
            <person name="Houde N."/>
            <person name="Hughes L."/>
            <person name="Hulme W."/>
            <person name="Husby E."/>
            <person name="Iliev I."/>
            <person name="Jaffe D."/>
            <person name="Jones C."/>
            <person name="Kamal M."/>
            <person name="Kamat A."/>
            <person name="Kamvysselis M."/>
            <person name="Karlsson E."/>
            <person name="Kells C."/>
            <person name="Kieu A."/>
            <person name="Kisner P."/>
            <person name="Kodira C."/>
            <person name="Kulbokas E."/>
            <person name="Labutti K."/>
            <person name="Lama D."/>
            <person name="Landers T."/>
            <person name="Leger J."/>
            <person name="Levine S."/>
            <person name="Lewis D."/>
            <person name="Lewis T."/>
            <person name="Lindblad-toh K."/>
            <person name="Liu X."/>
            <person name="Lokyitsang T."/>
            <person name="Lokyitsang Y."/>
            <person name="Lucien O."/>
            <person name="Lui A."/>
            <person name="Ma L.J."/>
            <person name="Mabbitt R."/>
            <person name="Macdonald J."/>
            <person name="Maclean C."/>
            <person name="Major J."/>
            <person name="Manning J."/>
            <person name="Marabella R."/>
            <person name="Maru K."/>
            <person name="Matthews C."/>
            <person name="Mauceli E."/>
            <person name="Mccarthy M."/>
            <person name="Mcdonough S."/>
            <person name="Mcghee T."/>
            <person name="Meldrim J."/>
            <person name="Meneus L."/>
            <person name="Mesirov J."/>
            <person name="Mihalev A."/>
            <person name="Mihova T."/>
            <person name="Mikkelsen T."/>
            <person name="Mlenga V."/>
            <person name="Moru K."/>
            <person name="Mozes J."/>
            <person name="Mulrain L."/>
            <person name="Munson G."/>
            <person name="Naylor J."/>
            <person name="Newes C."/>
            <person name="Nguyen C."/>
            <person name="Nguyen N."/>
            <person name="Nguyen T."/>
            <person name="Nicol R."/>
            <person name="Nielsen C."/>
            <person name="Nizzari M."/>
            <person name="Norbu C."/>
            <person name="Norbu N."/>
            <person name="O'donnell P."/>
            <person name="Okoawo O."/>
            <person name="O'leary S."/>
            <person name="Omotosho B."/>
            <person name="O'neill K."/>
            <person name="Osman S."/>
            <person name="Parker S."/>
            <person name="Perrin D."/>
            <person name="Phunkhang P."/>
            <person name="Piqani B."/>
            <person name="Purcell S."/>
            <person name="Rachupka T."/>
            <person name="Ramasamy U."/>
            <person name="Rameau R."/>
            <person name="Ray V."/>
            <person name="Raymond C."/>
            <person name="Retta R."/>
            <person name="Richardson S."/>
            <person name="Rise C."/>
            <person name="Rodriguez J."/>
            <person name="Rogers J."/>
            <person name="Rogov P."/>
            <person name="Rutman M."/>
            <person name="Schupbach R."/>
            <person name="Seaman C."/>
            <person name="Settipalli S."/>
            <person name="Sharpe T."/>
            <person name="Sheridan J."/>
            <person name="Sherpa N."/>
            <person name="Shi J."/>
            <person name="Smirnov S."/>
            <person name="Smith C."/>
            <person name="Sougnez C."/>
            <person name="Spencer B."/>
            <person name="Stalker J."/>
            <person name="Stange-thomann N."/>
            <person name="Stavropoulos S."/>
            <person name="Stetson K."/>
            <person name="Stone C."/>
            <person name="Stone S."/>
            <person name="Stubbs M."/>
            <person name="Talamas J."/>
            <person name="Tchuinga P."/>
            <person name="Tenzing P."/>
            <person name="Tesfaye S."/>
            <person name="Theodore J."/>
            <person name="Thoulutsang Y."/>
            <person name="Topham K."/>
            <person name="Towey S."/>
            <person name="Tsamla T."/>
            <person name="Tsomo N."/>
            <person name="Vallee D."/>
            <person name="Vassiliev H."/>
            <person name="Venkataraman V."/>
            <person name="Vinson J."/>
            <person name="Vo A."/>
            <person name="Wade C."/>
            <person name="Wang S."/>
            <person name="Wangchuk T."/>
            <person name="Wangdi T."/>
            <person name="Whittaker C."/>
            <person name="Wilkinson J."/>
            <person name="Wu Y."/>
            <person name="Wyman D."/>
            <person name="Yadav S."/>
            <person name="Yang S."/>
            <person name="Yang X."/>
            <person name="Yeager S."/>
            <person name="Yee E."/>
            <person name="Young G."/>
            <person name="Zainoun J."/>
            <person name="Zembeck L."/>
            <person name="Zimmer A."/>
            <person name="Zody M."/>
            <person name="Lander E."/>
        </authorList>
    </citation>
    <scope>NUCLEOTIDE SEQUENCE [LARGE SCALE GENOMIC DNA]</scope>
</reference>
<keyword evidence="13" id="KW-1185">Reference proteome</keyword>
<dbReference type="InterPro" id="IPR006671">
    <property type="entry name" value="Cyclin_N"/>
</dbReference>
<dbReference type="STRING" id="51511.ENSCSAVP00000009111"/>
<dbReference type="GO" id="GO:0005634">
    <property type="term" value="C:nucleus"/>
    <property type="evidence" value="ECO:0007669"/>
    <property type="project" value="UniProtKB-SubCell"/>
</dbReference>
<reference evidence="12" key="2">
    <citation type="submission" date="2025-08" db="UniProtKB">
        <authorList>
            <consortium name="Ensembl"/>
        </authorList>
    </citation>
    <scope>IDENTIFICATION</scope>
</reference>
<keyword evidence="4" id="KW-0132">Cell division</keyword>
<evidence type="ECO:0000256" key="9">
    <source>
        <dbReference type="SAM" id="MobiDB-lite"/>
    </source>
</evidence>
<dbReference type="Ensembl" id="ENSCSAVT00000009225.1">
    <property type="protein sequence ID" value="ENSCSAVP00000009111.1"/>
    <property type="gene ID" value="ENSCSAVG00000005373.1"/>
</dbReference>
<dbReference type="InterPro" id="IPR036915">
    <property type="entry name" value="Cyclin-like_sf"/>
</dbReference>
<dbReference type="InParanoid" id="H2YUV1"/>
<reference evidence="12" key="3">
    <citation type="submission" date="2025-09" db="UniProtKB">
        <authorList>
            <consortium name="Ensembl"/>
        </authorList>
    </citation>
    <scope>IDENTIFICATION</scope>
</reference>
<evidence type="ECO:0000259" key="11">
    <source>
        <dbReference type="SMART" id="SM01332"/>
    </source>
</evidence>
<feature type="domain" description="Cyclin-like" evidence="10">
    <location>
        <begin position="129"/>
        <end position="214"/>
    </location>
</feature>
<organism evidence="12 13">
    <name type="scientific">Ciona savignyi</name>
    <name type="common">Pacific transparent sea squirt</name>
    <dbReference type="NCBI Taxonomy" id="51511"/>
    <lineage>
        <taxon>Eukaryota</taxon>
        <taxon>Metazoa</taxon>
        <taxon>Chordata</taxon>
        <taxon>Tunicata</taxon>
        <taxon>Ascidiacea</taxon>
        <taxon>Phlebobranchia</taxon>
        <taxon>Cionidae</taxon>
        <taxon>Ciona</taxon>
    </lineage>
</organism>
<dbReference type="SUPFAM" id="SSF47954">
    <property type="entry name" value="Cyclin-like"/>
    <property type="match status" value="2"/>
</dbReference>
<feature type="region of interest" description="Disordered" evidence="9">
    <location>
        <begin position="23"/>
        <end position="55"/>
    </location>
</feature>
<keyword evidence="6" id="KW-0539">Nucleus</keyword>
<evidence type="ECO:0000256" key="3">
    <source>
        <dbReference type="ARBA" id="ARBA00022553"/>
    </source>
</evidence>
<evidence type="ECO:0000256" key="1">
    <source>
        <dbReference type="ARBA" id="ARBA00004123"/>
    </source>
</evidence>
<feature type="compositionally biased region" description="Polar residues" evidence="9">
    <location>
        <begin position="384"/>
        <end position="393"/>
    </location>
</feature>
<dbReference type="GeneTree" id="ENSGT00940000169122"/>
<name>H2YUV1_CIOSA</name>
<evidence type="ECO:0000256" key="7">
    <source>
        <dbReference type="ARBA" id="ARBA00023306"/>
    </source>
</evidence>
<dbReference type="PROSITE" id="PS00292">
    <property type="entry name" value="CYCLINS"/>
    <property type="match status" value="1"/>
</dbReference>
<evidence type="ECO:0000313" key="12">
    <source>
        <dbReference type="Ensembl" id="ENSCSAVP00000009111.1"/>
    </source>
</evidence>
<dbReference type="Pfam" id="PF02984">
    <property type="entry name" value="Cyclin_C"/>
    <property type="match status" value="1"/>
</dbReference>
<protein>
    <submittedName>
        <fullName evidence="12">Uncharacterized protein</fullName>
    </submittedName>
</protein>
<dbReference type="GO" id="GO:0051301">
    <property type="term" value="P:cell division"/>
    <property type="evidence" value="ECO:0007669"/>
    <property type="project" value="UniProtKB-KW"/>
</dbReference>
<dbReference type="InterPro" id="IPR004367">
    <property type="entry name" value="Cyclin_C-dom"/>
</dbReference>
<keyword evidence="5 8" id="KW-0195">Cyclin</keyword>
<dbReference type="PANTHER" id="PTHR10177">
    <property type="entry name" value="CYCLINS"/>
    <property type="match status" value="1"/>
</dbReference>
<proteinExistence type="inferred from homology"/>
<dbReference type="InterPro" id="IPR013763">
    <property type="entry name" value="Cyclin-like_dom"/>
</dbReference>
<dbReference type="FunCoup" id="H2YUV1">
    <property type="interactions" value="38"/>
</dbReference>
<comment type="subcellular location">
    <subcellularLocation>
        <location evidence="1">Nucleus</location>
    </subcellularLocation>
</comment>
<dbReference type="Proteomes" id="UP000007875">
    <property type="component" value="Unassembled WGS sequence"/>
</dbReference>
<evidence type="ECO:0000256" key="6">
    <source>
        <dbReference type="ARBA" id="ARBA00023242"/>
    </source>
</evidence>
<dbReference type="CDD" id="cd20519">
    <property type="entry name" value="CYCLIN_CCNE_rpt1"/>
    <property type="match status" value="1"/>
</dbReference>
<accession>H2YUV1</accession>
<evidence type="ECO:0000256" key="2">
    <source>
        <dbReference type="ARBA" id="ARBA00007143"/>
    </source>
</evidence>
<dbReference type="Pfam" id="PF00134">
    <property type="entry name" value="Cyclin_N"/>
    <property type="match status" value="1"/>
</dbReference>
<evidence type="ECO:0000256" key="5">
    <source>
        <dbReference type="ARBA" id="ARBA00023127"/>
    </source>
</evidence>
<feature type="domain" description="Cyclin C-terminal" evidence="11">
    <location>
        <begin position="222"/>
        <end position="349"/>
    </location>
</feature>
<dbReference type="InterPro" id="IPR039361">
    <property type="entry name" value="Cyclin"/>
</dbReference>
<comment type="similarity">
    <text evidence="2">Belongs to the cyclin family. Cyclin E subfamily.</text>
</comment>
<keyword evidence="7" id="KW-0131">Cell cycle</keyword>
<dbReference type="SMART" id="SM00385">
    <property type="entry name" value="CYCLIN"/>
    <property type="match status" value="1"/>
</dbReference>
<dbReference type="FunFam" id="1.10.472.10:FF:000024">
    <property type="entry name" value="G1/S-specific cyclin-E1"/>
    <property type="match status" value="1"/>
</dbReference>
<evidence type="ECO:0000256" key="4">
    <source>
        <dbReference type="ARBA" id="ARBA00022618"/>
    </source>
</evidence>
<dbReference type="InterPro" id="IPR048258">
    <property type="entry name" value="Cyclins_cyclin-box"/>
</dbReference>
<evidence type="ECO:0000313" key="13">
    <source>
        <dbReference type="Proteomes" id="UP000007875"/>
    </source>
</evidence>
<dbReference type="Gene3D" id="1.10.472.10">
    <property type="entry name" value="Cyclin-like"/>
    <property type="match status" value="2"/>
</dbReference>
<dbReference type="eggNOG" id="KOG0655">
    <property type="taxonomic scope" value="Eukaryota"/>
</dbReference>
<dbReference type="OMA" id="TFVHISQ"/>
<evidence type="ECO:0000256" key="8">
    <source>
        <dbReference type="RuleBase" id="RU000383"/>
    </source>
</evidence>
<feature type="region of interest" description="Disordered" evidence="9">
    <location>
        <begin position="374"/>
        <end position="393"/>
    </location>
</feature>
<sequence length="393" mass="45144">MDTRVENRRQEFYKKTDFKTINTQMFPTPQKEGEGENRDPMIITSPEKPRGKRGNPLQEINYGPSHYQFRNIFTSVPVQRASPLPVLSWADSDELWKSMVNKESVYHRNSNYMDRHVDLQPRMRSILIDWIMEVCEVYSLHRETFYLAVDYIDRYLNKTTDIHKTRLQLVGVTALFIAAKLEEIYPPKLADFAYVTDGACTDDEILSQELIMLTALWSLSPITAVSWLNVYLQTAHAAYASTPNQSSFFLPQYPQETFVHISQLLDLCMLDIESLEFSSGLLAASALYHFSSRELATQVSGYHFKDIAACVHWMAPFAITVRDNGLQPLKQFKRVQDSDAHNIQTHTNNIDTLVSWYRMFIRVHAEVTTCQSPTEIGGFMTPPKSGQKQPAPI</sequence>
<evidence type="ECO:0000259" key="10">
    <source>
        <dbReference type="SMART" id="SM00385"/>
    </source>
</evidence>
<dbReference type="AlphaFoldDB" id="H2YUV1"/>
<keyword evidence="3" id="KW-0597">Phosphoprotein</keyword>